<keyword evidence="4" id="KW-0732">Signal</keyword>
<dbReference type="AlphaFoldDB" id="A0AA47NYJ8"/>
<dbReference type="EMBL" id="JAOPHQ010004040">
    <property type="protein sequence ID" value="KAK0140647.1"/>
    <property type="molecule type" value="Genomic_DNA"/>
</dbReference>
<reference evidence="6" key="1">
    <citation type="journal article" date="2023" name="Front. Mar. Sci.">
        <title>A new Merluccius polli reference genome to investigate the effects of global change in West African waters.</title>
        <authorList>
            <person name="Mateo J.L."/>
            <person name="Blanco-Fernandez C."/>
            <person name="Garcia-Vazquez E."/>
            <person name="Machado-Schiaffino G."/>
        </authorList>
    </citation>
    <scope>NUCLEOTIDE SEQUENCE</scope>
    <source>
        <strain evidence="6">C29</strain>
        <tissue evidence="6">Fin</tissue>
    </source>
</reference>
<protein>
    <submittedName>
        <fullName evidence="6">G2/M phase-specific E3 ubiquitin-protein ligase</fullName>
    </submittedName>
</protein>
<evidence type="ECO:0000256" key="1">
    <source>
        <dbReference type="ARBA" id="ARBA00022679"/>
    </source>
</evidence>
<evidence type="ECO:0000313" key="7">
    <source>
        <dbReference type="Proteomes" id="UP001174136"/>
    </source>
</evidence>
<dbReference type="SUPFAM" id="SSF56204">
    <property type="entry name" value="Hect, E3 ligase catalytic domain"/>
    <property type="match status" value="1"/>
</dbReference>
<proteinExistence type="predicted"/>
<evidence type="ECO:0000313" key="6">
    <source>
        <dbReference type="EMBL" id="KAK0140647.1"/>
    </source>
</evidence>
<evidence type="ECO:0000256" key="2">
    <source>
        <dbReference type="ARBA" id="ARBA00022786"/>
    </source>
</evidence>
<feature type="domain" description="HECT" evidence="5">
    <location>
        <begin position="117"/>
        <end position="184"/>
    </location>
</feature>
<dbReference type="GO" id="GO:0004842">
    <property type="term" value="F:ubiquitin-protein transferase activity"/>
    <property type="evidence" value="ECO:0007669"/>
    <property type="project" value="InterPro"/>
</dbReference>
<feature type="active site" description="Glycyl thioester intermediate" evidence="3">
    <location>
        <position position="152"/>
    </location>
</feature>
<organism evidence="6 7">
    <name type="scientific">Merluccius polli</name>
    <name type="common">Benguela hake</name>
    <name type="synonym">Merluccius cadenati</name>
    <dbReference type="NCBI Taxonomy" id="89951"/>
    <lineage>
        <taxon>Eukaryota</taxon>
        <taxon>Metazoa</taxon>
        <taxon>Chordata</taxon>
        <taxon>Craniata</taxon>
        <taxon>Vertebrata</taxon>
        <taxon>Euteleostomi</taxon>
        <taxon>Actinopterygii</taxon>
        <taxon>Neopterygii</taxon>
        <taxon>Teleostei</taxon>
        <taxon>Neoteleostei</taxon>
        <taxon>Acanthomorphata</taxon>
        <taxon>Zeiogadaria</taxon>
        <taxon>Gadariae</taxon>
        <taxon>Gadiformes</taxon>
        <taxon>Gadoidei</taxon>
        <taxon>Merlucciidae</taxon>
        <taxon>Merluccius</taxon>
    </lineage>
</organism>
<name>A0AA47NYJ8_MERPO</name>
<feature type="signal peptide" evidence="4">
    <location>
        <begin position="1"/>
        <end position="19"/>
    </location>
</feature>
<evidence type="ECO:0000256" key="4">
    <source>
        <dbReference type="SAM" id="SignalP"/>
    </source>
</evidence>
<gene>
    <name evidence="6" type="primary">G2E3_15</name>
    <name evidence="6" type="ORF">N1851_022369</name>
</gene>
<dbReference type="Pfam" id="PF00632">
    <property type="entry name" value="HECT"/>
    <property type="match status" value="1"/>
</dbReference>
<feature type="chain" id="PRO_5041365570" evidence="4">
    <location>
        <begin position="20"/>
        <end position="217"/>
    </location>
</feature>
<dbReference type="PROSITE" id="PS50237">
    <property type="entry name" value="HECT"/>
    <property type="match status" value="1"/>
</dbReference>
<accession>A0AA47NYJ8</accession>
<dbReference type="InterPro" id="IPR000569">
    <property type="entry name" value="HECT_dom"/>
</dbReference>
<dbReference type="InterPro" id="IPR035983">
    <property type="entry name" value="Hect_E3_ubiquitin_ligase"/>
</dbReference>
<evidence type="ECO:0000256" key="3">
    <source>
        <dbReference type="PROSITE-ProRule" id="PRU00104"/>
    </source>
</evidence>
<keyword evidence="2 3" id="KW-0833">Ubl conjugation pathway</keyword>
<sequence>MSLAANGNVLSLFVGSLHAATSLKKDCPALGLYNALQLYPSTAVPCPVPCRKARHCGGCWRISFRPDLSPSGSNSRAKEGRTLGFWADYLLDCQGLQKESAKITLFKARLLYQVEEVLMFATGLNSLPPSGLIPQPKLEFIEDSPYPMANTCANTMKLPQLDNFELFRVQYGFWDSERSWFRLATKTNLCCICCTPIYLHKMIRSGPVNHVLFTVNF</sequence>
<evidence type="ECO:0000259" key="5">
    <source>
        <dbReference type="PROSITE" id="PS50237"/>
    </source>
</evidence>
<comment type="caution">
    <text evidence="6">The sequence shown here is derived from an EMBL/GenBank/DDBJ whole genome shotgun (WGS) entry which is preliminary data.</text>
</comment>
<dbReference type="Proteomes" id="UP001174136">
    <property type="component" value="Unassembled WGS sequence"/>
</dbReference>
<keyword evidence="7" id="KW-1185">Reference proteome</keyword>
<dbReference type="Gene3D" id="3.30.2410.10">
    <property type="entry name" value="Hect, E3 ligase catalytic domain"/>
    <property type="match status" value="1"/>
</dbReference>
<keyword evidence="1" id="KW-0808">Transferase</keyword>